<keyword evidence="4" id="KW-1185">Reference proteome</keyword>
<evidence type="ECO:0000313" key="3">
    <source>
        <dbReference type="EMBL" id="PVD21562.1"/>
    </source>
</evidence>
<feature type="compositionally biased region" description="Basic and acidic residues" evidence="1">
    <location>
        <begin position="1157"/>
        <end position="1168"/>
    </location>
</feature>
<feature type="region of interest" description="Disordered" evidence="1">
    <location>
        <begin position="271"/>
        <end position="320"/>
    </location>
</feature>
<dbReference type="Gene3D" id="2.40.50.140">
    <property type="entry name" value="Nucleic acid-binding proteins"/>
    <property type="match status" value="3"/>
</dbReference>
<dbReference type="InterPro" id="IPR012340">
    <property type="entry name" value="NA-bd_OB-fold"/>
</dbReference>
<feature type="domain" description="Tower" evidence="2">
    <location>
        <begin position="1590"/>
        <end position="1631"/>
    </location>
</feature>
<dbReference type="OrthoDB" id="21095at2759"/>
<dbReference type="InterPro" id="IPR036315">
    <property type="entry name" value="BRCA2_hlx_sf"/>
</dbReference>
<dbReference type="SUPFAM" id="SSF81872">
    <property type="entry name" value="BRCA2 helical domain"/>
    <property type="match status" value="1"/>
</dbReference>
<evidence type="ECO:0000256" key="1">
    <source>
        <dbReference type="SAM" id="MobiDB-lite"/>
    </source>
</evidence>
<comment type="caution">
    <text evidence="3">The sequence shown here is derived from an EMBL/GenBank/DDBJ whole genome shotgun (WGS) entry which is preliminary data.</text>
</comment>
<dbReference type="Pfam" id="PF09104">
    <property type="entry name" value="BRCA-2_OB3"/>
    <property type="match status" value="1"/>
</dbReference>
<sequence length="1996" mass="221136">MMDKLESPCGCRIEILCSEKRPKTACRWMQSVSIVELGKELGTSPASWFETLSNIHVDKKSRVSSPALWSPCPAGGVLNISVSTPCSSLKIQNDSPVHMDTPLMLRSSSCESIPVQKGWSVKTEAFDDSMENGCENQLLTFTLDSSNLSWSSSMATPRDMAFKKFPVDAERQKGPARALFSPTSCGGDSELDDASLDLTVEQEEQSISLYLGPTSEATVLVNSQNMIEDNTNPHCLESRLSRKRGHPKFLFMDEESERKTSIDDFLADVFSSPDTEARQRRSPPNSCKKQRLSIQLHSKQSAHGNRLKQESSVKKIAEDTHRGKVLEEDFSEKSIERRHLAETNIPEVQTDVHMGTKHVASEGKKVSDIDKEIENTDSVMEMCKHSANFVEKVSDIDKETKHTAHLVEKVSGGDNETKHKTIAAEVAQHRIHPKTKDAADCTSVVIHGSIAREQQTATGTDVSACGKQVDLGTNRKNRDEESRSSQAGEMLESASGSLERIALSGKPLVVSGNVLIQEGDPDWAEFEDEMNWSNSEDCLTDDGEHAVVDLSRSEIEEDERLMCGIGSETKDERLVCNISSKADKRWTSGGATVIVEMQLNFEADALSVTGPPCAGITPELVMETNMDDTDMDNINTVEDVHMEGAAIDSMIDVKDVDTSNSVVGPLLHDTESSFKKNLASEEGKDDLSFALECLDEREFFPQIMKEVNTSDDRLGQGVATDKEASSLILASRTAVVDLAAMKSLSADGESGAACPTQTSPSSEAEVTTINTPKGTVDVAPAAIGEMQQADMKVMAEPHMFQENTNAGNKLGKTLGNFYDDAAVVPVESKALGMRELGQEWSQTSLNNSDTGAEMGSAELDFDAGQSDAKLHETKCVSDVQMEDSCLMDDKEEDTELGLMEHDVTNVNVAENQSLASQVELMDRVFVESPGRPEEDCEPVLPCLEDVSDKIRQLHQSTSKKSSMVLVNNLNNLEKRVSASGDGNSVNSESNHQPSNDQEGSENSDASPADYLSDLSWSNFTGESHNSQLEDQDNQKREMSGPEKHMHTQANLKSLIDATKLLTAADNEASLGSDDLTNLTDVWTPVNPAKGFHVDGGKKGTVSKKVFQGDSAESEGGDEKMGADLHVVVTTEVQSLSEAGCLSNLHHEEGLSGLGDETVGRCKDAKDSPDNSGTMKRASSSQKPNFQPPFKKAKFVPPSTTKKNQTLDLSHEKHCYEISRDQPSLQNDKMSSNIHLREEEFSTSSLTFATPDSLEEARLHQEKIIRHKKRQKVKPVKGKWLTLKQMQKQIKLRDLYLNPKGLSSHELLASDSKNVCLQLIHAGVSSTVLGVSSHTAEEYRFFLPAFYPNASTGILVGDNALLVCDAFGYAGKEEFYRAFLTVDGVDPNLISQAWVYNHYRWVVWKTAAYEVALPRVFASRALTPDIVMMQLKYRYDREVDACHRSALKKIVERDDTACKRLVLCISDIRLQKEDETVMMEVTDGWYRIWAKPDPALQQLIDRKKIKIGRKIITTGAELAGSHDSCSPLEIPTGLYLKLWGNSTRPAPYWSRLGYQPCPASLCVPLSSVVADGGLVGCIDVVVVRKYPIMFMEKQADGSCVFRNAEMEDRARRCYEQQKEGAMERLCAKLQVEMEREDATAKAKRKRHSLGSREIKALTTGAELCEVLDGESHPEELQAMLTATQRDQVWEHRQRQQEERQAQFKYRLERAWNESTTQGERIVSPVQKLLVAGCCRHDVDKKTSALLTVWRPGSDWEVVSEGQRYCIFSLTASSRTRQSRHGIQLTAGRQVRLQNKPVDENLLGLVYEPREVWSVSDLQQRKPLYNEIDFTGRVSDIVSTKPGSDRIHAVDSNGQLITVWFWGGLQAFGLQNFFKKGLAFSGFNLYVRNSGQDRVEVTAFPETSYFTVTSRFTDHYSDKHRKLSSGEHPDNSEDTATSVGQFSESPETKQRKAVQKQKLFRLQSYGKPPPLTPLPNCMSPAAAKGFKPVKMRNDKMLP</sequence>
<feature type="compositionally biased region" description="Polar residues" evidence="1">
    <location>
        <begin position="282"/>
        <end position="303"/>
    </location>
</feature>
<evidence type="ECO:0000313" key="4">
    <source>
        <dbReference type="Proteomes" id="UP000245119"/>
    </source>
</evidence>
<dbReference type="Gene3D" id="6.10.70.10">
    <property type="match status" value="1"/>
</dbReference>
<gene>
    <name evidence="3" type="ORF">C0Q70_17360</name>
</gene>
<dbReference type="InterPro" id="IPR015187">
    <property type="entry name" value="BRCA2_OB_1"/>
</dbReference>
<feature type="compositionally biased region" description="Basic and acidic residues" evidence="1">
    <location>
        <begin position="307"/>
        <end position="320"/>
    </location>
</feature>
<organism evidence="3 4">
    <name type="scientific">Pomacea canaliculata</name>
    <name type="common">Golden apple snail</name>
    <dbReference type="NCBI Taxonomy" id="400727"/>
    <lineage>
        <taxon>Eukaryota</taxon>
        <taxon>Metazoa</taxon>
        <taxon>Spiralia</taxon>
        <taxon>Lophotrochozoa</taxon>
        <taxon>Mollusca</taxon>
        <taxon>Gastropoda</taxon>
        <taxon>Caenogastropoda</taxon>
        <taxon>Architaenioglossa</taxon>
        <taxon>Ampullarioidea</taxon>
        <taxon>Ampullariidae</taxon>
        <taxon>Pomacea</taxon>
    </lineage>
</organism>
<feature type="region of interest" description="Disordered" evidence="1">
    <location>
        <begin position="1915"/>
        <end position="1996"/>
    </location>
</feature>
<feature type="region of interest" description="Disordered" evidence="1">
    <location>
        <begin position="1151"/>
        <end position="1205"/>
    </location>
</feature>
<dbReference type="Proteomes" id="UP000245119">
    <property type="component" value="Linkage Group LG11"/>
</dbReference>
<feature type="compositionally biased region" description="Polar residues" evidence="1">
    <location>
        <begin position="980"/>
        <end position="1005"/>
    </location>
</feature>
<dbReference type="Pfam" id="PF09103">
    <property type="entry name" value="BRCA-2_OB1"/>
    <property type="match status" value="1"/>
</dbReference>
<feature type="compositionally biased region" description="Polar residues" evidence="1">
    <location>
        <begin position="1014"/>
        <end position="1028"/>
    </location>
</feature>
<dbReference type="PANTHER" id="PTHR11289:SF0">
    <property type="entry name" value="BREAST CANCER TYPE 2 SUSCEPTIBILITY PROTEIN"/>
    <property type="match status" value="1"/>
</dbReference>
<feature type="region of interest" description="Disordered" evidence="1">
    <location>
        <begin position="470"/>
        <end position="493"/>
    </location>
</feature>
<dbReference type="InterPro" id="IPR015188">
    <property type="entry name" value="BRCA2_OB_3"/>
</dbReference>
<feature type="compositionally biased region" description="Basic and acidic residues" evidence="1">
    <location>
        <begin position="1032"/>
        <end position="1045"/>
    </location>
</feature>
<name>A0A2T7NK66_POMCA</name>
<dbReference type="Pfam" id="PF09169">
    <property type="entry name" value="BRCA-2_helical"/>
    <property type="match status" value="1"/>
</dbReference>
<dbReference type="STRING" id="400727.A0A2T7NK66"/>
<dbReference type="InterPro" id="IPR015205">
    <property type="entry name" value="Tower_dom"/>
</dbReference>
<dbReference type="InterPro" id="IPR015525">
    <property type="entry name" value="BRCA2"/>
</dbReference>
<dbReference type="GO" id="GO:0000724">
    <property type="term" value="P:double-strand break repair via homologous recombination"/>
    <property type="evidence" value="ECO:0007669"/>
    <property type="project" value="InterPro"/>
</dbReference>
<protein>
    <recommendedName>
        <fullName evidence="2">Tower domain-containing protein</fullName>
    </recommendedName>
</protein>
<reference evidence="3 4" key="1">
    <citation type="submission" date="2018-04" db="EMBL/GenBank/DDBJ databases">
        <title>The genome of golden apple snail Pomacea canaliculata provides insight into stress tolerance and invasive adaptation.</title>
        <authorList>
            <person name="Liu C."/>
            <person name="Liu B."/>
            <person name="Ren Y."/>
            <person name="Zhang Y."/>
            <person name="Wang H."/>
            <person name="Li S."/>
            <person name="Jiang F."/>
            <person name="Yin L."/>
            <person name="Zhang G."/>
            <person name="Qian W."/>
            <person name="Fan W."/>
        </authorList>
    </citation>
    <scope>NUCLEOTIDE SEQUENCE [LARGE SCALE GENOMIC DNA]</scope>
    <source>
        <strain evidence="3">SZHN2017</strain>
        <tissue evidence="3">Muscle</tissue>
    </source>
</reference>
<dbReference type="Pfam" id="PF21318">
    <property type="entry name" value="BRCA2DBD_OB2"/>
    <property type="match status" value="1"/>
</dbReference>
<proteinExistence type="predicted"/>
<evidence type="ECO:0000259" key="2">
    <source>
        <dbReference type="SMART" id="SM01341"/>
    </source>
</evidence>
<dbReference type="SMART" id="SM01341">
    <property type="entry name" value="Tower"/>
    <property type="match status" value="1"/>
</dbReference>
<feature type="region of interest" description="Disordered" evidence="1">
    <location>
        <begin position="975"/>
        <end position="1047"/>
    </location>
</feature>
<dbReference type="SUPFAM" id="SSF50249">
    <property type="entry name" value="Nucleic acid-binding proteins"/>
    <property type="match status" value="3"/>
</dbReference>
<dbReference type="Pfam" id="PF09121">
    <property type="entry name" value="Tower"/>
    <property type="match status" value="1"/>
</dbReference>
<dbReference type="InterPro" id="IPR015252">
    <property type="entry name" value="BRCA2_hlx"/>
</dbReference>
<dbReference type="PANTHER" id="PTHR11289">
    <property type="entry name" value="BREAST CANCER TYPE 2 SUSCEPTIBILITY PROTEIN BRCA2"/>
    <property type="match status" value="1"/>
</dbReference>
<dbReference type="SUPFAM" id="SSF81878">
    <property type="entry name" value="BRCA2 tower domain"/>
    <property type="match status" value="1"/>
</dbReference>
<accession>A0A2T7NK66</accession>
<feature type="compositionally biased region" description="Polar residues" evidence="1">
    <location>
        <begin position="1169"/>
        <end position="1184"/>
    </location>
</feature>
<feature type="compositionally biased region" description="Polar residues" evidence="1">
    <location>
        <begin position="755"/>
        <end position="767"/>
    </location>
</feature>
<dbReference type="GO" id="GO:0006355">
    <property type="term" value="P:regulation of DNA-templated transcription"/>
    <property type="evidence" value="ECO:0007669"/>
    <property type="project" value="TreeGrafter"/>
</dbReference>
<feature type="compositionally biased region" description="Polar residues" evidence="1">
    <location>
        <begin position="1932"/>
        <end position="1943"/>
    </location>
</feature>
<dbReference type="GO" id="GO:0005634">
    <property type="term" value="C:nucleus"/>
    <property type="evidence" value="ECO:0007669"/>
    <property type="project" value="TreeGrafter"/>
</dbReference>
<dbReference type="EMBL" id="PZQS01000011">
    <property type="protein sequence ID" value="PVD21562.1"/>
    <property type="molecule type" value="Genomic_DNA"/>
</dbReference>
<feature type="region of interest" description="Disordered" evidence="1">
    <location>
        <begin position="747"/>
        <end position="767"/>
    </location>
</feature>